<organism evidence="1 2">
    <name type="scientific">Fonsecaea erecta</name>
    <dbReference type="NCBI Taxonomy" id="1367422"/>
    <lineage>
        <taxon>Eukaryota</taxon>
        <taxon>Fungi</taxon>
        <taxon>Dikarya</taxon>
        <taxon>Ascomycota</taxon>
        <taxon>Pezizomycotina</taxon>
        <taxon>Eurotiomycetes</taxon>
        <taxon>Chaetothyriomycetidae</taxon>
        <taxon>Chaetothyriales</taxon>
        <taxon>Herpotrichiellaceae</taxon>
        <taxon>Fonsecaea</taxon>
    </lineage>
</organism>
<dbReference type="GeneID" id="30013585"/>
<accession>A0A178Z8X5</accession>
<evidence type="ECO:0000313" key="1">
    <source>
        <dbReference type="EMBL" id="OAP56238.1"/>
    </source>
</evidence>
<dbReference type="EMBL" id="LVYI01000009">
    <property type="protein sequence ID" value="OAP56238.1"/>
    <property type="molecule type" value="Genomic_DNA"/>
</dbReference>
<dbReference type="OrthoDB" id="4118844at2759"/>
<dbReference type="STRING" id="1367422.A0A178Z8X5"/>
<comment type="caution">
    <text evidence="1">The sequence shown here is derived from an EMBL/GenBank/DDBJ whole genome shotgun (WGS) entry which is preliminary data.</text>
</comment>
<gene>
    <name evidence="1" type="ORF">AYL99_09417</name>
</gene>
<keyword evidence="2" id="KW-1185">Reference proteome</keyword>
<dbReference type="AlphaFoldDB" id="A0A178Z8X5"/>
<sequence length="168" mass="18230">MKCAFNRSYGDSVNGDSPTLLRAMDDSAVAASLITSLPLLSRRNGVCLPGYPGYCFKQFDLWESITASLLKRFQDEEAESDSTTMRFMVTPLLLNEDTFLGRKLTQDELIEELITVTFGGSLLTGSPFTPASAIGSQPFSSASSKTSAAVFFLFDIGEIVSRARSAEV</sequence>
<evidence type="ECO:0000313" key="2">
    <source>
        <dbReference type="Proteomes" id="UP000078343"/>
    </source>
</evidence>
<dbReference type="Proteomes" id="UP000078343">
    <property type="component" value="Unassembled WGS sequence"/>
</dbReference>
<protein>
    <submittedName>
        <fullName evidence="1">Uncharacterized protein</fullName>
    </submittedName>
</protein>
<dbReference type="RefSeq" id="XP_018689605.1">
    <property type="nucleotide sequence ID" value="XM_018840924.1"/>
</dbReference>
<reference evidence="1 2" key="1">
    <citation type="submission" date="2016-04" db="EMBL/GenBank/DDBJ databases">
        <title>Draft genome of Fonsecaea erecta CBS 125763.</title>
        <authorList>
            <person name="Weiss V.A."/>
            <person name="Vicente V.A."/>
            <person name="Raittz R.T."/>
            <person name="Moreno L.F."/>
            <person name="De Souza E.M."/>
            <person name="Pedrosa F.O."/>
            <person name="Steffens M.B."/>
            <person name="Faoro H."/>
            <person name="Tadra-Sfeir M.Z."/>
            <person name="Najafzadeh M.J."/>
            <person name="Felipe M.S."/>
            <person name="Teixeira M."/>
            <person name="Sun J."/>
            <person name="Xi L."/>
            <person name="Gomes R."/>
            <person name="De Azevedo C.M."/>
            <person name="Salgado C.G."/>
            <person name="Da Silva M.B."/>
            <person name="Nascimento M.F."/>
            <person name="Queiroz-Telles F."/>
            <person name="Attili D.S."/>
            <person name="Gorbushina A."/>
        </authorList>
    </citation>
    <scope>NUCLEOTIDE SEQUENCE [LARGE SCALE GENOMIC DNA]</scope>
    <source>
        <strain evidence="1 2">CBS 125763</strain>
    </source>
</reference>
<name>A0A178Z8X5_9EURO</name>
<proteinExistence type="predicted"/>